<keyword evidence="1" id="KW-1133">Transmembrane helix</keyword>
<keyword evidence="1" id="KW-0472">Membrane</keyword>
<protein>
    <submittedName>
        <fullName evidence="3">DUF2127 domain-containing protein</fullName>
    </submittedName>
</protein>
<feature type="transmembrane region" description="Helical" evidence="1">
    <location>
        <begin position="99"/>
        <end position="117"/>
    </location>
</feature>
<dbReference type="Proteomes" id="UP000273778">
    <property type="component" value="Chromosome"/>
</dbReference>
<dbReference type="KEGG" id="spsr:EGC80_17500"/>
<dbReference type="RefSeq" id="WP_124011580.1">
    <property type="nucleotide sequence ID" value="NZ_CP034073.1"/>
</dbReference>
<evidence type="ECO:0000313" key="3">
    <source>
        <dbReference type="EMBL" id="RPA34320.1"/>
    </source>
</evidence>
<dbReference type="Proteomes" id="UP000278855">
    <property type="component" value="Unassembled WGS sequence"/>
</dbReference>
<dbReference type="AlphaFoldDB" id="A0A3N4EJA0"/>
<feature type="transmembrane region" description="Helical" evidence="1">
    <location>
        <begin position="123"/>
        <end position="146"/>
    </location>
</feature>
<reference evidence="5" key="2">
    <citation type="submission" date="2018-11" db="EMBL/GenBank/DDBJ databases">
        <title>Shewanella sp. R106.</title>
        <authorList>
            <person name="Hwang Y.J."/>
            <person name="Hwang C.Y."/>
        </authorList>
    </citation>
    <scope>NUCLEOTIDE SEQUENCE [LARGE SCALE GENOMIC DNA]</scope>
    <source>
        <strain evidence="5">R106</strain>
    </source>
</reference>
<evidence type="ECO:0000256" key="1">
    <source>
        <dbReference type="SAM" id="Phobius"/>
    </source>
</evidence>
<keyword evidence="4" id="KW-1185">Reference proteome</keyword>
<dbReference type="OrthoDB" id="121772at2"/>
<dbReference type="Pfam" id="PF09900">
    <property type="entry name" value="DUF2127"/>
    <property type="match status" value="1"/>
</dbReference>
<proteinExistence type="predicted"/>
<feature type="transmembrane region" description="Helical" evidence="1">
    <location>
        <begin position="12"/>
        <end position="33"/>
    </location>
</feature>
<accession>A0A3N4EJA0</accession>
<dbReference type="EMBL" id="CP034073">
    <property type="protein sequence ID" value="AZG36474.1"/>
    <property type="molecule type" value="Genomic_DNA"/>
</dbReference>
<organism evidence="3 5">
    <name type="scientific">Shewanella psychromarinicola</name>
    <dbReference type="NCBI Taxonomy" id="2487742"/>
    <lineage>
        <taxon>Bacteria</taxon>
        <taxon>Pseudomonadati</taxon>
        <taxon>Pseudomonadota</taxon>
        <taxon>Gammaproteobacteria</taxon>
        <taxon>Alteromonadales</taxon>
        <taxon>Shewanellaceae</taxon>
        <taxon>Shewanella</taxon>
    </lineage>
</organism>
<name>A0A3N4EJA0_9GAMM</name>
<evidence type="ECO:0000313" key="4">
    <source>
        <dbReference type="Proteomes" id="UP000273778"/>
    </source>
</evidence>
<reference evidence="2 4" key="1">
    <citation type="submission" date="2018-11" db="EMBL/GenBank/DDBJ databases">
        <title>Shewanella sp. M2.</title>
        <authorList>
            <person name="Hwang Y.J."/>
            <person name="Hwang C.Y."/>
        </authorList>
    </citation>
    <scope>NUCLEOTIDE SEQUENCE [LARGE SCALE GENOMIC DNA]</scope>
    <source>
        <strain evidence="2 4">M2</strain>
    </source>
</reference>
<evidence type="ECO:0000313" key="5">
    <source>
        <dbReference type="Proteomes" id="UP000278855"/>
    </source>
</evidence>
<dbReference type="InterPro" id="IPR021125">
    <property type="entry name" value="DUF2127"/>
</dbReference>
<evidence type="ECO:0000313" key="2">
    <source>
        <dbReference type="EMBL" id="AZG36474.1"/>
    </source>
</evidence>
<sequence length="152" mass="16872">MKHSNKGVRAVAVLEASKGLLSLLVAIGLHIYAGQNLSTLAIELVTHLHLNPASHYPSIFISAVGSVSQSSLTILALGAAAYTLVRFIEAYGLWHNMRWTQWFALLSGAIYLPFEFYEMMSHFSLLSVIVLLINLVVVMYMYFVLFPLRASI</sequence>
<gene>
    <name evidence="3" type="ORF">EGC77_01125</name>
    <name evidence="2" type="ORF">EGC80_17500</name>
</gene>
<reference evidence="3" key="3">
    <citation type="submission" date="2018-11" db="EMBL/GenBank/DDBJ databases">
        <authorList>
            <person name="Hwang Y.J."/>
            <person name="Hwang C.Y."/>
        </authorList>
    </citation>
    <scope>NUCLEOTIDE SEQUENCE</scope>
    <source>
        <strain evidence="3">R106</strain>
    </source>
</reference>
<keyword evidence="1" id="KW-0812">Transmembrane</keyword>
<dbReference type="EMBL" id="RKKB01000001">
    <property type="protein sequence ID" value="RPA34320.1"/>
    <property type="molecule type" value="Genomic_DNA"/>
</dbReference>
<feature type="transmembrane region" description="Helical" evidence="1">
    <location>
        <begin position="59"/>
        <end position="87"/>
    </location>
</feature>